<dbReference type="Proteomes" id="UP000782519">
    <property type="component" value="Unassembled WGS sequence"/>
</dbReference>
<evidence type="ECO:0000256" key="2">
    <source>
        <dbReference type="ARBA" id="ARBA00022598"/>
    </source>
</evidence>
<dbReference type="AlphaFoldDB" id="A0A933W150"/>
<dbReference type="SUPFAM" id="SSF56801">
    <property type="entry name" value="Acetyl-CoA synthetase-like"/>
    <property type="match status" value="1"/>
</dbReference>
<dbReference type="Pfam" id="PF00501">
    <property type="entry name" value="AMP-binding"/>
    <property type="match status" value="1"/>
</dbReference>
<name>A0A933W150_RHOPL</name>
<dbReference type="InterPro" id="IPR000873">
    <property type="entry name" value="AMP-dep_synth/lig_dom"/>
</dbReference>
<sequence>MLASEMIRRGAIYHGPKTAVMFGDQTLTFTEIDLLSSRIANVFIDTFKLEVGSRVGMLLNNSIYTLPIDFGFVKSRLSRVPLNSRLSMVEQQQMLDGAGVGMLIHGTDLTERARELAQAMPGLKLISIGNAADPGDLLQLAQAQAETPPTRVAEPDDVVITIFTSGTTGKLKAVEHTQASWAAMATNVLINMEIGEGDVMLHAASMIHASGCFIVPYWLRGGVAAVLPGFTPASYLDAVERWKPSALNLVPTMIGMLLDHPGIEQADFSSVKSIIYGASPMPRPTMQRALKLWGPRFAQYYGQSEAPIFITHLTQADHVGPNAEQRLASCGRPSIDCEIKLVNEEGDEVAPGEAGEIALRTPFAMKGYYNAPELNAQMFLPGGWLRTRDVGRFDADGYLYLVDRTSDMIVTGGYNVYPREVEDALAAHPAVREVVVVGLPDDKWGESVAAFVALRKDASAEEPELIAFARERVASYKVPKQVRFIDEVPKSPVGKLLRRAVRDPFWQGRDRKI</sequence>
<dbReference type="EC" id="6.2.1.44" evidence="4"/>
<dbReference type="EMBL" id="JACRJB010000031">
    <property type="protein sequence ID" value="MBI5130116.1"/>
    <property type="molecule type" value="Genomic_DNA"/>
</dbReference>
<feature type="domain" description="AMP-binding enzyme C-terminal" evidence="7">
    <location>
        <begin position="420"/>
        <end position="495"/>
    </location>
</feature>
<dbReference type="Gene3D" id="3.40.50.12780">
    <property type="entry name" value="N-terminal domain of ligase-like"/>
    <property type="match status" value="1"/>
</dbReference>
<dbReference type="Gene3D" id="3.30.300.30">
    <property type="match status" value="1"/>
</dbReference>
<comment type="catalytic activity">
    <reaction evidence="3">
        <text>3-(methylsulfanyl)propanoate + ATP + CoA = 3-(methylsulfanyl)propanoyl-CoA + AMP + diphosphate</text>
        <dbReference type="Rhea" id="RHEA:43052"/>
        <dbReference type="ChEBI" id="CHEBI:30616"/>
        <dbReference type="ChEBI" id="CHEBI:33019"/>
        <dbReference type="ChEBI" id="CHEBI:49016"/>
        <dbReference type="ChEBI" id="CHEBI:57287"/>
        <dbReference type="ChEBI" id="CHEBI:82815"/>
        <dbReference type="ChEBI" id="CHEBI:456215"/>
        <dbReference type="EC" id="6.2.1.44"/>
    </reaction>
    <physiologicalReaction direction="left-to-right" evidence="3">
        <dbReference type="Rhea" id="RHEA:43053"/>
    </physiologicalReaction>
</comment>
<dbReference type="InterPro" id="IPR050237">
    <property type="entry name" value="ATP-dep_AMP-bd_enzyme"/>
</dbReference>
<evidence type="ECO:0000256" key="4">
    <source>
        <dbReference type="ARBA" id="ARBA00066616"/>
    </source>
</evidence>
<reference evidence="8" key="1">
    <citation type="submission" date="2020-07" db="EMBL/GenBank/DDBJ databases">
        <title>Huge and variable diversity of episymbiotic CPR bacteria and DPANN archaea in groundwater ecosystems.</title>
        <authorList>
            <person name="He C.Y."/>
            <person name="Keren R."/>
            <person name="Whittaker M."/>
            <person name="Farag I.F."/>
            <person name="Doudna J."/>
            <person name="Cate J.H.D."/>
            <person name="Banfield J.F."/>
        </authorList>
    </citation>
    <scope>NUCLEOTIDE SEQUENCE</scope>
    <source>
        <strain evidence="8">NC_groundwater_1818_Pr3_B-0.1um_66_35</strain>
    </source>
</reference>
<keyword evidence="2" id="KW-0436">Ligase</keyword>
<dbReference type="InterPro" id="IPR025110">
    <property type="entry name" value="AMP-bd_C"/>
</dbReference>
<feature type="domain" description="AMP-dependent synthetase/ligase" evidence="6">
    <location>
        <begin position="14"/>
        <end position="369"/>
    </location>
</feature>
<proteinExistence type="inferred from homology"/>
<dbReference type="PANTHER" id="PTHR43767">
    <property type="entry name" value="LONG-CHAIN-FATTY-ACID--COA LIGASE"/>
    <property type="match status" value="1"/>
</dbReference>
<protein>
    <recommendedName>
        <fullName evidence="5">3-methylmercaptopropionyl-CoA ligase</fullName>
        <ecNumber evidence="4">6.2.1.44</ecNumber>
    </recommendedName>
</protein>
<dbReference type="GO" id="GO:0016877">
    <property type="term" value="F:ligase activity, forming carbon-sulfur bonds"/>
    <property type="evidence" value="ECO:0007669"/>
    <property type="project" value="UniProtKB-ARBA"/>
</dbReference>
<accession>A0A933W150</accession>
<gene>
    <name evidence="8" type="ORF">HZA66_11795</name>
</gene>
<evidence type="ECO:0000256" key="3">
    <source>
        <dbReference type="ARBA" id="ARBA00051915"/>
    </source>
</evidence>
<dbReference type="PANTHER" id="PTHR43767:SF7">
    <property type="entry name" value="MEDIUM_LONG-CHAIN-FATTY-ACID--COA LIGASE FADD8"/>
    <property type="match status" value="1"/>
</dbReference>
<evidence type="ECO:0000256" key="5">
    <source>
        <dbReference type="ARBA" id="ARBA00067668"/>
    </source>
</evidence>
<evidence type="ECO:0000259" key="7">
    <source>
        <dbReference type="Pfam" id="PF13193"/>
    </source>
</evidence>
<comment type="similarity">
    <text evidence="1">Belongs to the ATP-dependent AMP-binding enzyme family.</text>
</comment>
<dbReference type="InterPro" id="IPR045851">
    <property type="entry name" value="AMP-bd_C_sf"/>
</dbReference>
<dbReference type="FunFam" id="3.30.300.30:FF:000008">
    <property type="entry name" value="2,3-dihydroxybenzoate-AMP ligase"/>
    <property type="match status" value="1"/>
</dbReference>
<evidence type="ECO:0000259" key="6">
    <source>
        <dbReference type="Pfam" id="PF00501"/>
    </source>
</evidence>
<evidence type="ECO:0000313" key="9">
    <source>
        <dbReference type="Proteomes" id="UP000782519"/>
    </source>
</evidence>
<dbReference type="InterPro" id="IPR042099">
    <property type="entry name" value="ANL_N_sf"/>
</dbReference>
<comment type="caution">
    <text evidence="8">The sequence shown here is derived from an EMBL/GenBank/DDBJ whole genome shotgun (WGS) entry which is preliminary data.</text>
</comment>
<organism evidence="8 9">
    <name type="scientific">Rhodopseudomonas palustris</name>
    <dbReference type="NCBI Taxonomy" id="1076"/>
    <lineage>
        <taxon>Bacteria</taxon>
        <taxon>Pseudomonadati</taxon>
        <taxon>Pseudomonadota</taxon>
        <taxon>Alphaproteobacteria</taxon>
        <taxon>Hyphomicrobiales</taxon>
        <taxon>Nitrobacteraceae</taxon>
        <taxon>Rhodopseudomonas</taxon>
    </lineage>
</organism>
<dbReference type="Pfam" id="PF13193">
    <property type="entry name" value="AMP-binding_C"/>
    <property type="match status" value="1"/>
</dbReference>
<evidence type="ECO:0000313" key="8">
    <source>
        <dbReference type="EMBL" id="MBI5130116.1"/>
    </source>
</evidence>
<evidence type="ECO:0000256" key="1">
    <source>
        <dbReference type="ARBA" id="ARBA00006432"/>
    </source>
</evidence>